<feature type="region of interest" description="Disordered" evidence="1">
    <location>
        <begin position="1"/>
        <end position="20"/>
    </location>
</feature>
<dbReference type="InterPro" id="IPR029044">
    <property type="entry name" value="Nucleotide-diphossugar_trans"/>
</dbReference>
<dbReference type="AlphaFoldDB" id="A0AA90Z238"/>
<name>A0AA90Z238_9RHOB</name>
<dbReference type="SUPFAM" id="SSF53448">
    <property type="entry name" value="Nucleotide-diphospho-sugar transferases"/>
    <property type="match status" value="1"/>
</dbReference>
<dbReference type="Proteomes" id="UP000597886">
    <property type="component" value="Unassembled WGS sequence"/>
</dbReference>
<comment type="caution">
    <text evidence="2">The sequence shown here is derived from an EMBL/GenBank/DDBJ whole genome shotgun (WGS) entry which is preliminary data.</text>
</comment>
<evidence type="ECO:0000313" key="2">
    <source>
        <dbReference type="EMBL" id="NOE19174.1"/>
    </source>
</evidence>
<reference evidence="2" key="1">
    <citation type="submission" date="2019-12" db="EMBL/GenBank/DDBJ databases">
        <title>Ruegeria JWLKs population differentiation of coral mucus and skeleton niches.</title>
        <authorList>
            <person name="Luo D."/>
        </authorList>
    </citation>
    <scope>NUCLEOTIDE SEQUENCE</scope>
    <source>
        <strain evidence="2">HKCCD6181</strain>
    </source>
</reference>
<feature type="compositionally biased region" description="Polar residues" evidence="1">
    <location>
        <begin position="7"/>
        <end position="20"/>
    </location>
</feature>
<dbReference type="EMBL" id="WVRA01000004">
    <property type="protein sequence ID" value="NOE19174.1"/>
    <property type="molecule type" value="Genomic_DNA"/>
</dbReference>
<protein>
    <submittedName>
        <fullName evidence="2">Glycosyltransferase family 2 protein</fullName>
    </submittedName>
</protein>
<accession>A0AA90Z238</accession>
<evidence type="ECO:0000256" key="1">
    <source>
        <dbReference type="SAM" id="MobiDB-lite"/>
    </source>
</evidence>
<sequence length="363" mass="42320">MPGAGTRTATTKNEDPVTSSTALTLPRIGWARKYRLRWKRRRLLWRSLRSRHQLTCQKDQTSRIQRGDILAFVTLRNEIIRLPWFFRHYRALGVDHFLIVDNGSDDGSSEYLQDQPDVSVWRTHSSYRGSRFGLDWLTWLQMRYGHRHWCLMVDADELLVYAHCDTRSLHDLTTWLDRHGKIGFGTLMLDLYPKGPLGDAAYDPDTDPTNLLCWFDAGPYRAQRQSPMGNLWVQGGARERMFFTQTRQRSPTLNKIPLMRWSRRYAYVNSCHSALPRRLNETYDGPGGDTPSGVLLHTKFLPDVIEKSNTEKQRRQHFHDPDQFGPYYDGIINQPDMWTPQSVRYTGWSQLEQLGLMNGGGWD</sequence>
<organism evidence="2 3">
    <name type="scientific">Ruegeria atlantica</name>
    <dbReference type="NCBI Taxonomy" id="81569"/>
    <lineage>
        <taxon>Bacteria</taxon>
        <taxon>Pseudomonadati</taxon>
        <taxon>Pseudomonadota</taxon>
        <taxon>Alphaproteobacteria</taxon>
        <taxon>Rhodobacterales</taxon>
        <taxon>Roseobacteraceae</taxon>
        <taxon>Ruegeria</taxon>
    </lineage>
</organism>
<gene>
    <name evidence="2" type="ORF">GS634_13685</name>
</gene>
<evidence type="ECO:0000313" key="3">
    <source>
        <dbReference type="Proteomes" id="UP000597886"/>
    </source>
</evidence>
<dbReference type="Pfam" id="PF13704">
    <property type="entry name" value="Glyco_tranf_2_4"/>
    <property type="match status" value="1"/>
</dbReference>
<proteinExistence type="predicted"/>